<comment type="caution">
    <text evidence="6">The sequence shown here is derived from an EMBL/GenBank/DDBJ whole genome shotgun (WGS) entry which is preliminary data.</text>
</comment>
<keyword evidence="3" id="KW-0479">Metal-binding</keyword>
<evidence type="ECO:0000259" key="5">
    <source>
        <dbReference type="Pfam" id="PF01951"/>
    </source>
</evidence>
<dbReference type="Pfam" id="PF01951">
    <property type="entry name" value="Archease"/>
    <property type="match status" value="1"/>
</dbReference>
<dbReference type="Gene3D" id="3.55.10.10">
    <property type="entry name" value="Archease domain"/>
    <property type="match status" value="1"/>
</dbReference>
<dbReference type="Proteomes" id="UP001165427">
    <property type="component" value="Unassembled WGS sequence"/>
</dbReference>
<dbReference type="GO" id="GO:0046872">
    <property type="term" value="F:metal ion binding"/>
    <property type="evidence" value="ECO:0007669"/>
    <property type="project" value="UniProtKB-KW"/>
</dbReference>
<evidence type="ECO:0000256" key="4">
    <source>
        <dbReference type="ARBA" id="ARBA00022837"/>
    </source>
</evidence>
<evidence type="ECO:0000256" key="2">
    <source>
        <dbReference type="ARBA" id="ARBA00022694"/>
    </source>
</evidence>
<evidence type="ECO:0000313" key="6">
    <source>
        <dbReference type="EMBL" id="MCJ8499870.1"/>
    </source>
</evidence>
<dbReference type="PANTHER" id="PTHR12682">
    <property type="entry name" value="ARCHEASE"/>
    <property type="match status" value="1"/>
</dbReference>
<feature type="domain" description="Archease" evidence="5">
    <location>
        <begin position="9"/>
        <end position="144"/>
    </location>
</feature>
<sequence length="144" mass="16399">MAFEERPFYRLTDHTADLGMEIFGDNPTDLFANAARALFAELLPGLGSVPRRHVHHIEVEGADPADLMVNWLRELLYLFNGEGQVLCRLEIRELTETELRAEVETGDFLPERHSVVQEIKAVTYHRIQVAPEGDGWRALVVFDV</sequence>
<keyword evidence="4" id="KW-0106">Calcium</keyword>
<dbReference type="InterPro" id="IPR023572">
    <property type="entry name" value="Archease_dom"/>
</dbReference>
<dbReference type="RefSeq" id="WP_246903451.1">
    <property type="nucleotide sequence ID" value="NZ_JALJRB010000003.1"/>
</dbReference>
<evidence type="ECO:0000256" key="3">
    <source>
        <dbReference type="ARBA" id="ARBA00022723"/>
    </source>
</evidence>
<dbReference type="SUPFAM" id="SSF69819">
    <property type="entry name" value="MTH1598-like"/>
    <property type="match status" value="1"/>
</dbReference>
<dbReference type="AlphaFoldDB" id="A0AA41R239"/>
<protein>
    <submittedName>
        <fullName evidence="6">Archease</fullName>
    </submittedName>
</protein>
<accession>A0AA41R239</accession>
<comment type="similarity">
    <text evidence="1">Belongs to the archease family.</text>
</comment>
<reference evidence="6" key="1">
    <citation type="submission" date="2022-04" db="EMBL/GenBank/DDBJ databases">
        <title>Desulfatitalea alkaliphila sp. nov., a novel anaerobic sulfate-reducing bacterium isolated from terrestrial mud volcano, Taman Peninsula, Russia.</title>
        <authorList>
            <person name="Khomyakova M.A."/>
            <person name="Merkel A.Y."/>
            <person name="Slobodkin A.I."/>
        </authorList>
    </citation>
    <scope>NUCLEOTIDE SEQUENCE</scope>
    <source>
        <strain evidence="6">M08but</strain>
    </source>
</reference>
<keyword evidence="7" id="KW-1185">Reference proteome</keyword>
<proteinExistence type="inferred from homology"/>
<dbReference type="InterPro" id="IPR002804">
    <property type="entry name" value="Archease"/>
</dbReference>
<keyword evidence="2" id="KW-0819">tRNA processing</keyword>
<dbReference type="PANTHER" id="PTHR12682:SF11">
    <property type="entry name" value="PROTEIN ARCHEASE"/>
    <property type="match status" value="1"/>
</dbReference>
<dbReference type="InterPro" id="IPR036820">
    <property type="entry name" value="Archease_dom_sf"/>
</dbReference>
<organism evidence="6 7">
    <name type="scientific">Desulfatitalea alkaliphila</name>
    <dbReference type="NCBI Taxonomy" id="2929485"/>
    <lineage>
        <taxon>Bacteria</taxon>
        <taxon>Pseudomonadati</taxon>
        <taxon>Thermodesulfobacteriota</taxon>
        <taxon>Desulfobacteria</taxon>
        <taxon>Desulfobacterales</taxon>
        <taxon>Desulfosarcinaceae</taxon>
        <taxon>Desulfatitalea</taxon>
    </lineage>
</organism>
<evidence type="ECO:0000313" key="7">
    <source>
        <dbReference type="Proteomes" id="UP001165427"/>
    </source>
</evidence>
<dbReference type="EMBL" id="JALJRB010000003">
    <property type="protein sequence ID" value="MCJ8499870.1"/>
    <property type="molecule type" value="Genomic_DNA"/>
</dbReference>
<dbReference type="GO" id="GO:0008033">
    <property type="term" value="P:tRNA processing"/>
    <property type="evidence" value="ECO:0007669"/>
    <property type="project" value="UniProtKB-KW"/>
</dbReference>
<gene>
    <name evidence="6" type="ORF">MRX98_04740</name>
</gene>
<evidence type="ECO:0000256" key="1">
    <source>
        <dbReference type="ARBA" id="ARBA00007963"/>
    </source>
</evidence>
<name>A0AA41R239_9BACT</name>